<dbReference type="EMBL" id="OX458333">
    <property type="protein sequence ID" value="CAI8765845.1"/>
    <property type="molecule type" value="Genomic_DNA"/>
</dbReference>
<keyword evidence="2" id="KW-1185">Reference proteome</keyword>
<protein>
    <recommendedName>
        <fullName evidence="3">Transposase DDE domain-containing protein</fullName>
    </recommendedName>
</protein>
<organism evidence="1 2">
    <name type="scientific">Methylocaldum szegediense</name>
    <dbReference type="NCBI Taxonomy" id="73780"/>
    <lineage>
        <taxon>Bacteria</taxon>
        <taxon>Pseudomonadati</taxon>
        <taxon>Pseudomonadota</taxon>
        <taxon>Gammaproteobacteria</taxon>
        <taxon>Methylococcales</taxon>
        <taxon>Methylococcaceae</taxon>
        <taxon>Methylocaldum</taxon>
    </lineage>
</organism>
<dbReference type="Proteomes" id="UP001162030">
    <property type="component" value="Chromosome"/>
</dbReference>
<dbReference type="RefSeq" id="WP_026612026.1">
    <property type="nucleotide sequence ID" value="NZ_OX458333.1"/>
</dbReference>
<gene>
    <name evidence="1" type="ORF">MSZNOR_0931</name>
</gene>
<evidence type="ECO:0008006" key="3">
    <source>
        <dbReference type="Google" id="ProtNLM"/>
    </source>
</evidence>
<evidence type="ECO:0000313" key="1">
    <source>
        <dbReference type="EMBL" id="CAI8765845.1"/>
    </source>
</evidence>
<name>A0ABN8X225_9GAMM</name>
<accession>A0ABN8X225</accession>
<sequence>MVANFGLRSGNVHRANNALQFLESTLHHLGEIIVGFLRANCGFFDEDFLAALEYKRIAYIIAARLTQPVQRALYSAMGWWALVPGLELTRIFHQLLFSGRSNGAVGSTACD</sequence>
<reference evidence="1 2" key="1">
    <citation type="submission" date="2023-03" db="EMBL/GenBank/DDBJ databases">
        <authorList>
            <person name="Pearce D."/>
        </authorList>
    </citation>
    <scope>NUCLEOTIDE SEQUENCE [LARGE SCALE GENOMIC DNA]</scope>
    <source>
        <strain evidence="1">Msz</strain>
    </source>
</reference>
<proteinExistence type="predicted"/>
<evidence type="ECO:0000313" key="2">
    <source>
        <dbReference type="Proteomes" id="UP001162030"/>
    </source>
</evidence>